<dbReference type="GO" id="GO:0016462">
    <property type="term" value="F:pyrophosphatase activity"/>
    <property type="evidence" value="ECO:0007669"/>
    <property type="project" value="UniProtKB-ARBA"/>
</dbReference>
<dbReference type="PROSITE" id="PS51707">
    <property type="entry name" value="CYTH"/>
    <property type="match status" value="1"/>
</dbReference>
<proteinExistence type="predicted"/>
<dbReference type="InterPro" id="IPR033469">
    <property type="entry name" value="CYTH-like_dom_sf"/>
</dbReference>
<keyword evidence="3" id="KW-1185">Reference proteome</keyword>
<reference evidence="2" key="1">
    <citation type="submission" date="2021-04" db="EMBL/GenBank/DDBJ databases">
        <authorList>
            <consortium name="Molecular Ecology Group"/>
        </authorList>
    </citation>
    <scope>NUCLEOTIDE SEQUENCE</scope>
</reference>
<dbReference type="Gene3D" id="2.40.320.10">
    <property type="entry name" value="Hypothetical Protein Pfu-838710-001"/>
    <property type="match status" value="1"/>
</dbReference>
<dbReference type="EMBL" id="CAJHNH020005591">
    <property type="protein sequence ID" value="CAG5132714.1"/>
    <property type="molecule type" value="Genomic_DNA"/>
</dbReference>
<comment type="caution">
    <text evidence="2">The sequence shown here is derived from an EMBL/GenBank/DDBJ whole genome shotgun (WGS) entry which is preliminary data.</text>
</comment>
<dbReference type="SMART" id="SM01118">
    <property type="entry name" value="CYTH"/>
    <property type="match status" value="1"/>
</dbReference>
<accession>A0A8S3ZTT6</accession>
<protein>
    <recommendedName>
        <fullName evidence="1">CYTH domain-containing protein</fullName>
    </recommendedName>
</protein>
<dbReference type="Proteomes" id="UP000678393">
    <property type="component" value="Unassembled WGS sequence"/>
</dbReference>
<evidence type="ECO:0000259" key="1">
    <source>
        <dbReference type="PROSITE" id="PS51707"/>
    </source>
</evidence>
<dbReference type="InterPro" id="IPR023577">
    <property type="entry name" value="CYTH_domain"/>
</dbReference>
<organism evidence="2 3">
    <name type="scientific">Candidula unifasciata</name>
    <dbReference type="NCBI Taxonomy" id="100452"/>
    <lineage>
        <taxon>Eukaryota</taxon>
        <taxon>Metazoa</taxon>
        <taxon>Spiralia</taxon>
        <taxon>Lophotrochozoa</taxon>
        <taxon>Mollusca</taxon>
        <taxon>Gastropoda</taxon>
        <taxon>Heterobranchia</taxon>
        <taxon>Euthyneura</taxon>
        <taxon>Panpulmonata</taxon>
        <taxon>Eupulmonata</taxon>
        <taxon>Stylommatophora</taxon>
        <taxon>Helicina</taxon>
        <taxon>Helicoidea</taxon>
        <taxon>Geomitridae</taxon>
        <taxon>Candidula</taxon>
    </lineage>
</organism>
<dbReference type="InterPro" id="IPR008173">
    <property type="entry name" value="Adenylyl_cyclase_CyaB"/>
</dbReference>
<evidence type="ECO:0000313" key="2">
    <source>
        <dbReference type="EMBL" id="CAG5132714.1"/>
    </source>
</evidence>
<dbReference type="CDD" id="cd07890">
    <property type="entry name" value="CYTH-like_AC_IV-like"/>
    <property type="match status" value="1"/>
</dbReference>
<gene>
    <name evidence="2" type="ORF">CUNI_LOCUS18272</name>
</gene>
<dbReference type="OrthoDB" id="6159137at2759"/>
<sequence>MPRNVEIKAKVADLEDLKARARILPGVNGTLLEQEDTFFNVPSGRLKLRQATGEKTMLIQYNRPDQQGPKLSDFNTAIVDDVESMKVLLTKALGIRGVVRKSRVLILLGQTRIHLDHVHDLGLFMELEVMLEDAQSVEDGRKIAEDIMSKLSIKKDDLVDCAYMDMILNGKYKFCIQNTGKKKKKYL</sequence>
<dbReference type="Pfam" id="PF01928">
    <property type="entry name" value="CYTH"/>
    <property type="match status" value="1"/>
</dbReference>
<dbReference type="PANTHER" id="PTHR21028">
    <property type="entry name" value="SI:CH211-156B7.4"/>
    <property type="match status" value="1"/>
</dbReference>
<name>A0A8S3ZTT6_9EUPU</name>
<evidence type="ECO:0000313" key="3">
    <source>
        <dbReference type="Proteomes" id="UP000678393"/>
    </source>
</evidence>
<feature type="domain" description="CYTH" evidence="1">
    <location>
        <begin position="2"/>
        <end position="169"/>
    </location>
</feature>
<dbReference type="AlphaFoldDB" id="A0A8S3ZTT6"/>
<dbReference type="SUPFAM" id="SSF55154">
    <property type="entry name" value="CYTH-like phosphatases"/>
    <property type="match status" value="1"/>
</dbReference>
<dbReference type="PANTHER" id="PTHR21028:SF2">
    <property type="entry name" value="CYTH DOMAIN-CONTAINING PROTEIN"/>
    <property type="match status" value="1"/>
</dbReference>